<name>A0AAV7K3C2_9METZ</name>
<proteinExistence type="predicted"/>
<sequence>MADKLGFVGSQIEELFGQNFKICQTYSRQLRSRYNEYFSDQNQPPGFPLSLEIVSRLESRMRERLEELEVSFIDFNNLFEDVDKSITQFRKDSQNILVFAEKLEATFTQKESSTIRDSSVLETQVKIWELLLAEGQNSLTQYDHAYELADNIYKYLSPSPKVV</sequence>
<organism evidence="1 2">
    <name type="scientific">Oopsacas minuta</name>
    <dbReference type="NCBI Taxonomy" id="111878"/>
    <lineage>
        <taxon>Eukaryota</taxon>
        <taxon>Metazoa</taxon>
        <taxon>Porifera</taxon>
        <taxon>Hexactinellida</taxon>
        <taxon>Hexasterophora</taxon>
        <taxon>Lyssacinosida</taxon>
        <taxon>Leucopsacidae</taxon>
        <taxon>Oopsacas</taxon>
    </lineage>
</organism>
<reference evidence="1 2" key="1">
    <citation type="journal article" date="2023" name="BMC Biol.">
        <title>The compact genome of the sponge Oopsacas minuta (Hexactinellida) is lacking key metazoan core genes.</title>
        <authorList>
            <person name="Santini S."/>
            <person name="Schenkelaars Q."/>
            <person name="Jourda C."/>
            <person name="Duchesne M."/>
            <person name="Belahbib H."/>
            <person name="Rocher C."/>
            <person name="Selva M."/>
            <person name="Riesgo A."/>
            <person name="Vervoort M."/>
            <person name="Leys S.P."/>
            <person name="Kodjabachian L."/>
            <person name="Le Bivic A."/>
            <person name="Borchiellini C."/>
            <person name="Claverie J.M."/>
            <person name="Renard E."/>
        </authorList>
    </citation>
    <scope>NUCLEOTIDE SEQUENCE [LARGE SCALE GENOMIC DNA]</scope>
    <source>
        <strain evidence="1">SPO-2</strain>
    </source>
</reference>
<dbReference type="Proteomes" id="UP001165289">
    <property type="component" value="Unassembled WGS sequence"/>
</dbReference>
<evidence type="ECO:0000313" key="1">
    <source>
        <dbReference type="EMBL" id="KAI6655280.1"/>
    </source>
</evidence>
<gene>
    <name evidence="1" type="ORF">LOD99_11436</name>
</gene>
<protein>
    <submittedName>
        <fullName evidence="1">Uncharacterized protein</fullName>
    </submittedName>
</protein>
<dbReference type="AlphaFoldDB" id="A0AAV7K3C2"/>
<accession>A0AAV7K3C2</accession>
<evidence type="ECO:0000313" key="2">
    <source>
        <dbReference type="Proteomes" id="UP001165289"/>
    </source>
</evidence>
<keyword evidence="2" id="KW-1185">Reference proteome</keyword>
<comment type="caution">
    <text evidence="1">The sequence shown here is derived from an EMBL/GenBank/DDBJ whole genome shotgun (WGS) entry which is preliminary data.</text>
</comment>
<dbReference type="EMBL" id="JAKMXF010000209">
    <property type="protein sequence ID" value="KAI6655280.1"/>
    <property type="molecule type" value="Genomic_DNA"/>
</dbReference>